<accession>A0A6J8EGP7</accession>
<reference evidence="5 6" key="1">
    <citation type="submission" date="2020-06" db="EMBL/GenBank/DDBJ databases">
        <authorList>
            <person name="Li R."/>
            <person name="Bekaert M."/>
        </authorList>
    </citation>
    <scope>NUCLEOTIDE SEQUENCE [LARGE SCALE GENOMIC DNA]</scope>
    <source>
        <strain evidence="6">wild</strain>
    </source>
</reference>
<dbReference type="PROSITE" id="PS50088">
    <property type="entry name" value="ANK_REPEAT"/>
    <property type="match status" value="2"/>
</dbReference>
<evidence type="ECO:0000313" key="5">
    <source>
        <dbReference type="EMBL" id="CAC5418825.1"/>
    </source>
</evidence>
<evidence type="ECO:0000256" key="3">
    <source>
        <dbReference type="PROSITE-ProRule" id="PRU00023"/>
    </source>
</evidence>
<evidence type="ECO:0000256" key="1">
    <source>
        <dbReference type="ARBA" id="ARBA00022737"/>
    </source>
</evidence>
<protein>
    <submittedName>
        <fullName evidence="5">ANKRD44</fullName>
    </submittedName>
</protein>
<feature type="compositionally biased region" description="Low complexity" evidence="4">
    <location>
        <begin position="214"/>
        <end position="235"/>
    </location>
</feature>
<dbReference type="Proteomes" id="UP000507470">
    <property type="component" value="Unassembled WGS sequence"/>
</dbReference>
<keyword evidence="1" id="KW-0677">Repeat</keyword>
<dbReference type="SUPFAM" id="SSF48403">
    <property type="entry name" value="Ankyrin repeat"/>
    <property type="match status" value="1"/>
</dbReference>
<name>A0A6J8EGP7_MYTCO</name>
<proteinExistence type="predicted"/>
<dbReference type="PANTHER" id="PTHR24126">
    <property type="entry name" value="ANKYRIN REPEAT, PH AND SEC7 DOMAIN CONTAINING PROTEIN SECG-RELATED"/>
    <property type="match status" value="1"/>
</dbReference>
<dbReference type="Pfam" id="PF00023">
    <property type="entry name" value="Ank"/>
    <property type="match status" value="2"/>
</dbReference>
<sequence>MVKLIEQNDIDRNFDQTDISGKTLLHRVQHESLISYFIKKGCSLYQRDKNGRIPLFYSNTVAIYKELIAKGSPINITDYDDKTIFHFIKRHDIIEYILNTSSDEDIRRNINKVDKLNRTPIFSWTSLNVIKLFLEHHANVNHQAEKYSGSESETSQGEYIYDVVIDSTKKTRPSYIYSARFILSLDDNPSEVLSNEGGPFDEATNTIYTSHQTSGISSESNSSTKATNASSSSENSYDENVEDPDTKNYSVAMKLALIGKLTVEIVDILISYGADFSLKDCEGKTILHCILAPENKIRQVASIVQKVLGASKLKDLLNVQDSYGNSAIHLACSCKEINKLSPENKTAVIDILLKNGANIHLLNINNETPLHCLLKCNCLGKKDLAVDINRIRTKTIKFLPSSVLPHQKDEKGNALHHLVLAYSKYGRSFRVSTSSLVALVDRGVDINMCNDDGETPLHVAMKRQVMSHVIIEMLRNGADVNKKKGCPAYGNTSRGNNREMIEKVDEACLNDESRSSFQYMLLL</sequence>
<feature type="repeat" description="ANK" evidence="3">
    <location>
        <begin position="323"/>
        <end position="364"/>
    </location>
</feature>
<dbReference type="PROSITE" id="PS50297">
    <property type="entry name" value="ANK_REP_REGION"/>
    <property type="match status" value="1"/>
</dbReference>
<dbReference type="AlphaFoldDB" id="A0A6J8EGP7"/>
<dbReference type="Gene3D" id="1.25.40.20">
    <property type="entry name" value="Ankyrin repeat-containing domain"/>
    <property type="match status" value="3"/>
</dbReference>
<dbReference type="InterPro" id="IPR036770">
    <property type="entry name" value="Ankyrin_rpt-contain_sf"/>
</dbReference>
<keyword evidence="2 3" id="KW-0040">ANK repeat</keyword>
<dbReference type="InterPro" id="IPR002110">
    <property type="entry name" value="Ankyrin_rpt"/>
</dbReference>
<gene>
    <name evidence="5" type="ORF">MCOR_51235</name>
</gene>
<dbReference type="OrthoDB" id="823504at2759"/>
<evidence type="ECO:0000256" key="2">
    <source>
        <dbReference type="ARBA" id="ARBA00023043"/>
    </source>
</evidence>
<organism evidence="5 6">
    <name type="scientific">Mytilus coruscus</name>
    <name type="common">Sea mussel</name>
    <dbReference type="NCBI Taxonomy" id="42192"/>
    <lineage>
        <taxon>Eukaryota</taxon>
        <taxon>Metazoa</taxon>
        <taxon>Spiralia</taxon>
        <taxon>Lophotrochozoa</taxon>
        <taxon>Mollusca</taxon>
        <taxon>Bivalvia</taxon>
        <taxon>Autobranchia</taxon>
        <taxon>Pteriomorphia</taxon>
        <taxon>Mytilida</taxon>
        <taxon>Mytiloidea</taxon>
        <taxon>Mytilidae</taxon>
        <taxon>Mytilinae</taxon>
        <taxon>Mytilus</taxon>
    </lineage>
</organism>
<feature type="repeat" description="ANK" evidence="3">
    <location>
        <begin position="452"/>
        <end position="485"/>
    </location>
</feature>
<evidence type="ECO:0000256" key="4">
    <source>
        <dbReference type="SAM" id="MobiDB-lite"/>
    </source>
</evidence>
<keyword evidence="6" id="KW-1185">Reference proteome</keyword>
<dbReference type="EMBL" id="CACVKT020008950">
    <property type="protein sequence ID" value="CAC5418825.1"/>
    <property type="molecule type" value="Genomic_DNA"/>
</dbReference>
<evidence type="ECO:0000313" key="6">
    <source>
        <dbReference type="Proteomes" id="UP000507470"/>
    </source>
</evidence>
<feature type="region of interest" description="Disordered" evidence="4">
    <location>
        <begin position="211"/>
        <end position="244"/>
    </location>
</feature>
<dbReference type="SMART" id="SM00248">
    <property type="entry name" value="ANK"/>
    <property type="match status" value="4"/>
</dbReference>